<feature type="region of interest" description="Disordered" evidence="1">
    <location>
        <begin position="29"/>
        <end position="66"/>
    </location>
</feature>
<feature type="non-terminal residue" evidence="2">
    <location>
        <position position="256"/>
    </location>
</feature>
<keyword evidence="3" id="KW-1185">Reference proteome</keyword>
<reference evidence="2 3" key="1">
    <citation type="submission" date="2020-02" db="EMBL/GenBank/DDBJ databases">
        <title>Draft genome sequence of Haematococcus lacustris strain NIES-144.</title>
        <authorList>
            <person name="Morimoto D."/>
            <person name="Nakagawa S."/>
            <person name="Yoshida T."/>
            <person name="Sawayama S."/>
        </authorList>
    </citation>
    <scope>NUCLEOTIDE SEQUENCE [LARGE SCALE GENOMIC DNA]</scope>
    <source>
        <strain evidence="2 3">NIES-144</strain>
    </source>
</reference>
<gene>
    <name evidence="2" type="ORF">HaLaN_12467</name>
</gene>
<protein>
    <submittedName>
        <fullName evidence="2">Uncharacterized protein</fullName>
    </submittedName>
</protein>
<accession>A0A699ZAF5</accession>
<comment type="caution">
    <text evidence="2">The sequence shown here is derived from an EMBL/GenBank/DDBJ whole genome shotgun (WGS) entry which is preliminary data.</text>
</comment>
<sequence>MRTPSVIFSHNDVLVTGLPMDQLAASRGARRRVSAVQGHGDTPPGIRGSNITGAGSHLLHARPGPPLSPFASAQRHVSMPSPELLAYTTQLAAASLPSAEDPSLPQPSILTLPPTPASTATVAAEQQQGQGWVQMQHSRGLATDKLITLRTSIDQPFPGAVADAARLAQQRASAPGREQGSSHMASTHPTASTPANARPLRPSATAGSHMAMGSARISSGPDLQLAAAAPSSLHKHHHVTLPSPATTDLPLPHPHT</sequence>
<proteinExistence type="predicted"/>
<evidence type="ECO:0000313" key="2">
    <source>
        <dbReference type="EMBL" id="GFH16108.1"/>
    </source>
</evidence>
<feature type="compositionally biased region" description="Polar residues" evidence="1">
    <location>
        <begin position="179"/>
        <end position="195"/>
    </location>
</feature>
<evidence type="ECO:0000256" key="1">
    <source>
        <dbReference type="SAM" id="MobiDB-lite"/>
    </source>
</evidence>
<dbReference type="Proteomes" id="UP000485058">
    <property type="component" value="Unassembled WGS sequence"/>
</dbReference>
<dbReference type="AlphaFoldDB" id="A0A699ZAF5"/>
<evidence type="ECO:0000313" key="3">
    <source>
        <dbReference type="Proteomes" id="UP000485058"/>
    </source>
</evidence>
<dbReference type="EMBL" id="BLLF01000947">
    <property type="protein sequence ID" value="GFH16108.1"/>
    <property type="molecule type" value="Genomic_DNA"/>
</dbReference>
<name>A0A699ZAF5_HAELA</name>
<feature type="non-terminal residue" evidence="2">
    <location>
        <position position="1"/>
    </location>
</feature>
<feature type="region of interest" description="Disordered" evidence="1">
    <location>
        <begin position="167"/>
        <end position="256"/>
    </location>
</feature>
<organism evidence="2 3">
    <name type="scientific">Haematococcus lacustris</name>
    <name type="common">Green alga</name>
    <name type="synonym">Haematococcus pluvialis</name>
    <dbReference type="NCBI Taxonomy" id="44745"/>
    <lineage>
        <taxon>Eukaryota</taxon>
        <taxon>Viridiplantae</taxon>
        <taxon>Chlorophyta</taxon>
        <taxon>core chlorophytes</taxon>
        <taxon>Chlorophyceae</taxon>
        <taxon>CS clade</taxon>
        <taxon>Chlamydomonadales</taxon>
        <taxon>Haematococcaceae</taxon>
        <taxon>Haematococcus</taxon>
    </lineage>
</organism>